<reference evidence="4" key="1">
    <citation type="journal article" date="2019" name="Int. J. Syst. Evol. Microbiol.">
        <title>The Global Catalogue of Microorganisms (GCM) 10K type strain sequencing project: providing services to taxonomists for standard genome sequencing and annotation.</title>
        <authorList>
            <consortium name="The Broad Institute Genomics Platform"/>
            <consortium name="The Broad Institute Genome Sequencing Center for Infectious Disease"/>
            <person name="Wu L."/>
            <person name="Ma J."/>
        </authorList>
    </citation>
    <scope>NUCLEOTIDE SEQUENCE [LARGE SCALE GENOMIC DNA]</scope>
    <source>
        <strain evidence="4">CCUG 56401</strain>
    </source>
</reference>
<keyword evidence="2" id="KW-0472">Membrane</keyword>
<keyword evidence="4" id="KW-1185">Reference proteome</keyword>
<evidence type="ECO:0000256" key="1">
    <source>
        <dbReference type="SAM" id="MobiDB-lite"/>
    </source>
</evidence>
<dbReference type="EMBL" id="JBHTIW010000001">
    <property type="protein sequence ID" value="MFD0918427.1"/>
    <property type="molecule type" value="Genomic_DNA"/>
</dbReference>
<accession>A0ABW3FL67</accession>
<sequence length="113" mass="11607">MTVPEPWPADGPKVDEDAVETSRGSGGLNQPWRAAVAGFELVGAVVLLLAAWWSWSRGSLTIALPGPAGGTDVVTRSIGSWLAVAVAAATAAGLLLINAVRQVALALRVRPRG</sequence>
<protein>
    <submittedName>
        <fullName evidence="3">Uncharacterized protein</fullName>
    </submittedName>
</protein>
<comment type="caution">
    <text evidence="3">The sequence shown here is derived from an EMBL/GenBank/DDBJ whole genome shotgun (WGS) entry which is preliminary data.</text>
</comment>
<dbReference type="Proteomes" id="UP001597018">
    <property type="component" value="Unassembled WGS sequence"/>
</dbReference>
<dbReference type="RefSeq" id="WP_263249956.1">
    <property type="nucleotide sequence ID" value="NZ_BAABLT010000022.1"/>
</dbReference>
<gene>
    <name evidence="3" type="ORF">ACFQ16_01600</name>
</gene>
<keyword evidence="2" id="KW-0812">Transmembrane</keyword>
<evidence type="ECO:0000313" key="3">
    <source>
        <dbReference type="EMBL" id="MFD0918427.1"/>
    </source>
</evidence>
<feature type="region of interest" description="Disordered" evidence="1">
    <location>
        <begin position="1"/>
        <end position="27"/>
    </location>
</feature>
<feature type="transmembrane region" description="Helical" evidence="2">
    <location>
        <begin position="32"/>
        <end position="55"/>
    </location>
</feature>
<organism evidence="3 4">
    <name type="scientific">Saccharopolyspora rosea</name>
    <dbReference type="NCBI Taxonomy" id="524884"/>
    <lineage>
        <taxon>Bacteria</taxon>
        <taxon>Bacillati</taxon>
        <taxon>Actinomycetota</taxon>
        <taxon>Actinomycetes</taxon>
        <taxon>Pseudonocardiales</taxon>
        <taxon>Pseudonocardiaceae</taxon>
        <taxon>Saccharopolyspora</taxon>
    </lineage>
</organism>
<proteinExistence type="predicted"/>
<evidence type="ECO:0000313" key="4">
    <source>
        <dbReference type="Proteomes" id="UP001597018"/>
    </source>
</evidence>
<feature type="transmembrane region" description="Helical" evidence="2">
    <location>
        <begin position="78"/>
        <end position="100"/>
    </location>
</feature>
<keyword evidence="2" id="KW-1133">Transmembrane helix</keyword>
<name>A0ABW3FL67_9PSEU</name>
<evidence type="ECO:0000256" key="2">
    <source>
        <dbReference type="SAM" id="Phobius"/>
    </source>
</evidence>